<evidence type="ECO:0000256" key="1">
    <source>
        <dbReference type="ARBA" id="ARBA00004123"/>
    </source>
</evidence>
<dbReference type="Pfam" id="PF04802">
    <property type="entry name" value="PP4R3"/>
    <property type="match status" value="1"/>
</dbReference>
<dbReference type="PANTHER" id="PTHR23318">
    <property type="entry name" value="ATP SYNTHASE GAMMA-RELATED"/>
    <property type="match status" value="1"/>
</dbReference>
<name>A0ABR2MWT6_9ASPA</name>
<comment type="subcellular location">
    <subcellularLocation>
        <location evidence="1">Nucleus</location>
    </subcellularLocation>
</comment>
<feature type="domain" description="Serine/threonine-protein phosphatase 4 regulatory subunit 3-like central" evidence="4">
    <location>
        <begin position="206"/>
        <end position="342"/>
    </location>
</feature>
<accession>A0ABR2MWT6</accession>
<evidence type="ECO:0000313" key="5">
    <source>
        <dbReference type="EMBL" id="KAK8968317.1"/>
    </source>
</evidence>
<gene>
    <name evidence="5" type="ORF">KSP40_PGU008272</name>
</gene>
<feature type="region of interest" description="Disordered" evidence="3">
    <location>
        <begin position="370"/>
        <end position="396"/>
    </location>
</feature>
<evidence type="ECO:0000256" key="3">
    <source>
        <dbReference type="SAM" id="MobiDB-lite"/>
    </source>
</evidence>
<dbReference type="InterPro" id="IPR051137">
    <property type="entry name" value="PP4R3-like"/>
</dbReference>
<dbReference type="InterPro" id="IPR006887">
    <property type="entry name" value="P4R3-like_central_dom"/>
</dbReference>
<dbReference type="EMBL" id="JBBWWR010000004">
    <property type="protein sequence ID" value="KAK8968317.1"/>
    <property type="molecule type" value="Genomic_DNA"/>
</dbReference>
<reference evidence="5 6" key="1">
    <citation type="journal article" date="2022" name="Nat. Plants">
        <title>Genomes of leafy and leafless Platanthera orchids illuminate the evolution of mycoheterotrophy.</title>
        <authorList>
            <person name="Li M.H."/>
            <person name="Liu K.W."/>
            <person name="Li Z."/>
            <person name="Lu H.C."/>
            <person name="Ye Q.L."/>
            <person name="Zhang D."/>
            <person name="Wang J.Y."/>
            <person name="Li Y.F."/>
            <person name="Zhong Z.M."/>
            <person name="Liu X."/>
            <person name="Yu X."/>
            <person name="Liu D.K."/>
            <person name="Tu X.D."/>
            <person name="Liu B."/>
            <person name="Hao Y."/>
            <person name="Liao X.Y."/>
            <person name="Jiang Y.T."/>
            <person name="Sun W.H."/>
            <person name="Chen J."/>
            <person name="Chen Y.Q."/>
            <person name="Ai Y."/>
            <person name="Zhai J.W."/>
            <person name="Wu S.S."/>
            <person name="Zhou Z."/>
            <person name="Hsiao Y.Y."/>
            <person name="Wu W.L."/>
            <person name="Chen Y.Y."/>
            <person name="Lin Y.F."/>
            <person name="Hsu J.L."/>
            <person name="Li C.Y."/>
            <person name="Wang Z.W."/>
            <person name="Zhao X."/>
            <person name="Zhong W.Y."/>
            <person name="Ma X.K."/>
            <person name="Ma L."/>
            <person name="Huang J."/>
            <person name="Chen G.Z."/>
            <person name="Huang M.Z."/>
            <person name="Huang L."/>
            <person name="Peng D.H."/>
            <person name="Luo Y.B."/>
            <person name="Zou S.Q."/>
            <person name="Chen S.P."/>
            <person name="Lan S."/>
            <person name="Tsai W.C."/>
            <person name="Van de Peer Y."/>
            <person name="Liu Z.J."/>
        </authorList>
    </citation>
    <scope>NUCLEOTIDE SEQUENCE [LARGE SCALE GENOMIC DNA]</scope>
    <source>
        <strain evidence="5">Lor288</strain>
    </source>
</reference>
<dbReference type="PANTHER" id="PTHR23318:SF0">
    <property type="entry name" value="SERINE_THREONINE-PROTEIN PHOSPHATASE 4 REGULATORY SUBUNIT 3"/>
    <property type="match status" value="1"/>
</dbReference>
<keyword evidence="6" id="KW-1185">Reference proteome</keyword>
<dbReference type="Proteomes" id="UP001412067">
    <property type="component" value="Unassembled WGS sequence"/>
</dbReference>
<feature type="compositionally biased region" description="Basic and acidic residues" evidence="3">
    <location>
        <begin position="129"/>
        <end position="139"/>
    </location>
</feature>
<feature type="region of interest" description="Disordered" evidence="3">
    <location>
        <begin position="125"/>
        <end position="145"/>
    </location>
</feature>
<evidence type="ECO:0000313" key="6">
    <source>
        <dbReference type="Proteomes" id="UP001412067"/>
    </source>
</evidence>
<protein>
    <recommendedName>
        <fullName evidence="4">Serine/threonine-protein phosphatase 4 regulatory subunit 3-like central domain-containing protein</fullName>
    </recommendedName>
</protein>
<proteinExistence type="predicted"/>
<evidence type="ECO:0000256" key="2">
    <source>
        <dbReference type="ARBA" id="ARBA00023242"/>
    </source>
</evidence>
<sequence length="484" mass="54278">MYQRSLRLLAQQAVNESCSIADSYTPLPLLVVLPHAVVECGITDQLRVTELISQDVTFFVPLLGSGFCCASAGSVQQQMISFPSHVSISSLVLTHRALFSEVLEKKFLFRLITRKLPTLLLDPASASSDDDKLSGEPRSDILPATASDSTLPSLIEKALDFESPLGIFFLSQTSALHCRQSYLMPLKLFLAPDAAGDMRALLFGSKLVGEQSFFPKLMNLFKMNEDLENLETLHVIFKLVKGIILLNSQQIFEKIFADEFILDTIGCLEYDPEVSQVQHHRSFLKEHVVFKEAIPIKDSLVLSKIHQTYRIGYLKDVILPRALDEATIASLNSIIHANNAVVNNMAGRTLSNTSNEESLDPRHWTCRRLDEARNTSSSRRPARNTGCTGRTGPGKKMHLRRPVLMQSGYTDWMHRLDAHAGCIVEGSWERRSRRQMISDQDVEPAMRTSTTRIDDGNKTHIMRRGGSLLQRAHPMVRRPRLNIG</sequence>
<keyword evidence="2" id="KW-0539">Nucleus</keyword>
<comment type="caution">
    <text evidence="5">The sequence shown here is derived from an EMBL/GenBank/DDBJ whole genome shotgun (WGS) entry which is preliminary data.</text>
</comment>
<evidence type="ECO:0000259" key="4">
    <source>
        <dbReference type="Pfam" id="PF04802"/>
    </source>
</evidence>
<organism evidence="5 6">
    <name type="scientific">Platanthera guangdongensis</name>
    <dbReference type="NCBI Taxonomy" id="2320717"/>
    <lineage>
        <taxon>Eukaryota</taxon>
        <taxon>Viridiplantae</taxon>
        <taxon>Streptophyta</taxon>
        <taxon>Embryophyta</taxon>
        <taxon>Tracheophyta</taxon>
        <taxon>Spermatophyta</taxon>
        <taxon>Magnoliopsida</taxon>
        <taxon>Liliopsida</taxon>
        <taxon>Asparagales</taxon>
        <taxon>Orchidaceae</taxon>
        <taxon>Orchidoideae</taxon>
        <taxon>Orchideae</taxon>
        <taxon>Orchidinae</taxon>
        <taxon>Platanthera</taxon>
    </lineage>
</organism>